<evidence type="ECO:0000256" key="2">
    <source>
        <dbReference type="ARBA" id="ARBA00023295"/>
    </source>
</evidence>
<dbReference type="PANTHER" id="PTHR43678">
    <property type="entry name" value="PUTATIVE (AFU_ORTHOLOGUE AFUA_2G00640)-RELATED"/>
    <property type="match status" value="1"/>
</dbReference>
<dbReference type="Gene3D" id="3.30.379.10">
    <property type="entry name" value="Chitobiase/beta-hexosaminidase domain 2-like"/>
    <property type="match status" value="1"/>
</dbReference>
<feature type="region of interest" description="Disordered" evidence="3">
    <location>
        <begin position="159"/>
        <end position="200"/>
    </location>
</feature>
<feature type="chain" id="PRO_5022088865" description="Beta-hexosaminidase bacterial type N-terminal domain-containing protein" evidence="4">
    <location>
        <begin position="38"/>
        <end position="200"/>
    </location>
</feature>
<protein>
    <recommendedName>
        <fullName evidence="5">Beta-hexosaminidase bacterial type N-terminal domain-containing protein</fullName>
    </recommendedName>
</protein>
<feature type="signal peptide" evidence="4">
    <location>
        <begin position="1"/>
        <end position="37"/>
    </location>
</feature>
<accession>A0A553K4D4</accession>
<dbReference type="Proteomes" id="UP000317638">
    <property type="component" value="Unassembled WGS sequence"/>
</dbReference>
<dbReference type="SUPFAM" id="SSF55545">
    <property type="entry name" value="beta-N-acetylhexosaminidase-like domain"/>
    <property type="match status" value="1"/>
</dbReference>
<evidence type="ECO:0000256" key="3">
    <source>
        <dbReference type="SAM" id="MobiDB-lite"/>
    </source>
</evidence>
<dbReference type="OrthoDB" id="9763537at2"/>
<keyword evidence="4" id="KW-0732">Signal</keyword>
<name>A0A553K4D4_9ACTN</name>
<feature type="compositionally biased region" description="Low complexity" evidence="3">
    <location>
        <begin position="179"/>
        <end position="200"/>
    </location>
</feature>
<comment type="caution">
    <text evidence="6">The sequence shown here is derived from an EMBL/GenBank/DDBJ whole genome shotgun (WGS) entry which is preliminary data.</text>
</comment>
<dbReference type="InterPro" id="IPR052764">
    <property type="entry name" value="GH20_Enzymes"/>
</dbReference>
<evidence type="ECO:0000259" key="5">
    <source>
        <dbReference type="Pfam" id="PF02838"/>
    </source>
</evidence>
<dbReference type="AlphaFoldDB" id="A0A553K4D4"/>
<proteinExistence type="predicted"/>
<sequence length="200" mass="20337">MSQMRPRSRLASVATITAATLAVTLAPLAPSAQEANAAPNDAPTIIPALQEWTGGEGSFALSSTSRIVVEDALREVGEQLASDLAAVTGLELEVTQSEPASGDVVLDQDAALTDDGDAERFAEEGYVLEATTSQLTITAPSEAGVFYGTRTALQGLVQSDGEPASLQVRPPTGPPTRYAASCSTSGGGSSPPSSSATTSR</sequence>
<keyword evidence="2" id="KW-0326">Glycosidase</keyword>
<evidence type="ECO:0000256" key="4">
    <source>
        <dbReference type="SAM" id="SignalP"/>
    </source>
</evidence>
<dbReference type="PANTHER" id="PTHR43678:SF1">
    <property type="entry name" value="BETA-N-ACETYLHEXOSAMINIDASE"/>
    <property type="match status" value="1"/>
</dbReference>
<dbReference type="EMBL" id="VKKG01000001">
    <property type="protein sequence ID" value="TRY19553.1"/>
    <property type="molecule type" value="Genomic_DNA"/>
</dbReference>
<dbReference type="InterPro" id="IPR015882">
    <property type="entry name" value="HEX_bac_N"/>
</dbReference>
<organism evidence="6 7">
    <name type="scientific">Tessaracoccus rhinocerotis</name>
    <dbReference type="NCBI Taxonomy" id="1689449"/>
    <lineage>
        <taxon>Bacteria</taxon>
        <taxon>Bacillati</taxon>
        <taxon>Actinomycetota</taxon>
        <taxon>Actinomycetes</taxon>
        <taxon>Propionibacteriales</taxon>
        <taxon>Propionibacteriaceae</taxon>
        <taxon>Tessaracoccus</taxon>
    </lineage>
</organism>
<keyword evidence="1" id="KW-0378">Hydrolase</keyword>
<dbReference type="InterPro" id="IPR029018">
    <property type="entry name" value="Hex-like_dom2"/>
</dbReference>
<reference evidence="6 7" key="1">
    <citation type="submission" date="2019-07" db="EMBL/GenBank/DDBJ databases">
        <authorList>
            <person name="Zhou L.-Y."/>
        </authorList>
    </citation>
    <scope>NUCLEOTIDE SEQUENCE [LARGE SCALE GENOMIC DNA]</scope>
    <source>
        <strain evidence="6 7">YIM 101269</strain>
    </source>
</reference>
<keyword evidence="7" id="KW-1185">Reference proteome</keyword>
<dbReference type="GO" id="GO:0016798">
    <property type="term" value="F:hydrolase activity, acting on glycosyl bonds"/>
    <property type="evidence" value="ECO:0007669"/>
    <property type="project" value="UniProtKB-KW"/>
</dbReference>
<dbReference type="GO" id="GO:0005975">
    <property type="term" value="P:carbohydrate metabolic process"/>
    <property type="evidence" value="ECO:0007669"/>
    <property type="project" value="UniProtKB-ARBA"/>
</dbReference>
<evidence type="ECO:0000313" key="7">
    <source>
        <dbReference type="Proteomes" id="UP000317638"/>
    </source>
</evidence>
<evidence type="ECO:0000256" key="1">
    <source>
        <dbReference type="ARBA" id="ARBA00022801"/>
    </source>
</evidence>
<feature type="domain" description="Beta-hexosaminidase bacterial type N-terminal" evidence="5">
    <location>
        <begin position="43"/>
        <end position="159"/>
    </location>
</feature>
<dbReference type="Pfam" id="PF02838">
    <property type="entry name" value="Glyco_hydro_20b"/>
    <property type="match status" value="1"/>
</dbReference>
<gene>
    <name evidence="6" type="ORF">FOJ82_01220</name>
</gene>
<evidence type="ECO:0000313" key="6">
    <source>
        <dbReference type="EMBL" id="TRY19553.1"/>
    </source>
</evidence>